<sequence>MSSPGHEVQPPGVRAVAVGVGVLLAIVLVFAAIRVVTDWPHILAGTQTDNDFAVRYVENPWTAYLHIGLGVVYLLGAPLQLSRRFRTRHYTLHRRLGRVLVACGVASGVFAVVFGLLHPWGGGLEAAAALIFGTWFVVCLLLAFRAIRAGRVAQHRRWMIRAFAVGVGIGTIRIWVGLFIGLRVATGGGTDDMAPGHTGFGLAFWLALTMHVALGEWWLRRTPDLEG</sequence>
<feature type="transmembrane region" description="Helical" evidence="1">
    <location>
        <begin position="99"/>
        <end position="120"/>
    </location>
</feature>
<feature type="transmembrane region" description="Helical" evidence="1">
    <location>
        <begin position="12"/>
        <end position="33"/>
    </location>
</feature>
<keyword evidence="1" id="KW-0812">Transmembrane</keyword>
<accession>A0A2T0UJI9</accession>
<evidence type="ECO:0000256" key="1">
    <source>
        <dbReference type="SAM" id="Phobius"/>
    </source>
</evidence>
<keyword evidence="3" id="KW-1185">Reference proteome</keyword>
<feature type="transmembrane region" description="Helical" evidence="1">
    <location>
        <begin position="61"/>
        <end position="79"/>
    </location>
</feature>
<keyword evidence="1" id="KW-1133">Transmembrane helix</keyword>
<dbReference type="EMBL" id="PVTI01000013">
    <property type="protein sequence ID" value="PRY58103.1"/>
    <property type="molecule type" value="Genomic_DNA"/>
</dbReference>
<name>A0A2T0UJI9_9MICO</name>
<evidence type="ECO:0000313" key="2">
    <source>
        <dbReference type="EMBL" id="PRY58103.1"/>
    </source>
</evidence>
<protein>
    <submittedName>
        <fullName evidence="2">Putative membrane protein DUF2306</fullName>
    </submittedName>
</protein>
<feature type="transmembrane region" description="Helical" evidence="1">
    <location>
        <begin position="126"/>
        <end position="147"/>
    </location>
</feature>
<proteinExistence type="predicted"/>
<dbReference type="AlphaFoldDB" id="A0A2T0UJI9"/>
<comment type="caution">
    <text evidence="2">The sequence shown here is derived from an EMBL/GenBank/DDBJ whole genome shotgun (WGS) entry which is preliminary data.</text>
</comment>
<dbReference type="Pfam" id="PF10067">
    <property type="entry name" value="DUF2306"/>
    <property type="match status" value="1"/>
</dbReference>
<organism evidence="2 3">
    <name type="scientific">Knoellia remsis</name>
    <dbReference type="NCBI Taxonomy" id="407159"/>
    <lineage>
        <taxon>Bacteria</taxon>
        <taxon>Bacillati</taxon>
        <taxon>Actinomycetota</taxon>
        <taxon>Actinomycetes</taxon>
        <taxon>Micrococcales</taxon>
        <taxon>Intrasporangiaceae</taxon>
        <taxon>Knoellia</taxon>
    </lineage>
</organism>
<reference evidence="2 3" key="1">
    <citation type="submission" date="2018-03" db="EMBL/GenBank/DDBJ databases">
        <title>Genomic Encyclopedia of Archaeal and Bacterial Type Strains, Phase II (KMG-II): from individual species to whole genera.</title>
        <authorList>
            <person name="Goeker M."/>
        </authorList>
    </citation>
    <scope>NUCLEOTIDE SEQUENCE [LARGE SCALE GENOMIC DNA]</scope>
    <source>
        <strain evidence="2 3">ATCC BAA-1496</strain>
    </source>
</reference>
<dbReference type="OrthoDB" id="4698148at2"/>
<feature type="transmembrane region" description="Helical" evidence="1">
    <location>
        <begin position="159"/>
        <end position="182"/>
    </location>
</feature>
<gene>
    <name evidence="2" type="ORF">BCF74_11325</name>
</gene>
<dbReference type="Proteomes" id="UP000237822">
    <property type="component" value="Unassembled WGS sequence"/>
</dbReference>
<feature type="transmembrane region" description="Helical" evidence="1">
    <location>
        <begin position="202"/>
        <end position="219"/>
    </location>
</feature>
<dbReference type="InterPro" id="IPR018750">
    <property type="entry name" value="DUF2306_membrane"/>
</dbReference>
<keyword evidence="1" id="KW-0472">Membrane</keyword>
<evidence type="ECO:0000313" key="3">
    <source>
        <dbReference type="Proteomes" id="UP000237822"/>
    </source>
</evidence>